<evidence type="ECO:0000256" key="1">
    <source>
        <dbReference type="ARBA" id="ARBA00004273"/>
    </source>
</evidence>
<dbReference type="PROSITE" id="PS00821">
    <property type="entry name" value="CYTO_HEME_LYASE_1"/>
    <property type="match status" value="1"/>
</dbReference>
<dbReference type="OrthoDB" id="1158011at2759"/>
<evidence type="ECO:0000256" key="5">
    <source>
        <dbReference type="ARBA" id="ARBA00022792"/>
    </source>
</evidence>
<dbReference type="PROSITE" id="PS00822">
    <property type="entry name" value="CYTO_HEME_LYASE_2"/>
    <property type="match status" value="1"/>
</dbReference>
<keyword evidence="6 10" id="KW-0408">Iron</keyword>
<evidence type="ECO:0000313" key="12">
    <source>
        <dbReference type="EMBL" id="KAG7195238.1"/>
    </source>
</evidence>
<evidence type="ECO:0000313" key="13">
    <source>
        <dbReference type="Proteomes" id="UP000790833"/>
    </source>
</evidence>
<organism evidence="12 13">
    <name type="scientific">Scheffersomyces spartinae</name>
    <dbReference type="NCBI Taxonomy" id="45513"/>
    <lineage>
        <taxon>Eukaryota</taxon>
        <taxon>Fungi</taxon>
        <taxon>Dikarya</taxon>
        <taxon>Ascomycota</taxon>
        <taxon>Saccharomycotina</taxon>
        <taxon>Pichiomycetes</taxon>
        <taxon>Debaryomycetaceae</taxon>
        <taxon>Scheffersomyces</taxon>
    </lineage>
</organism>
<gene>
    <name evidence="12" type="primary">CYC3</name>
    <name evidence="12" type="ORF">KQ657_003764</name>
</gene>
<dbReference type="GO" id="GO:0004408">
    <property type="term" value="F:holocytochrome-c synthase activity"/>
    <property type="evidence" value="ECO:0007669"/>
    <property type="project" value="UniProtKB-EC"/>
</dbReference>
<accession>A0A9P8AJA0</accession>
<comment type="catalytic activity">
    <reaction evidence="10">
        <text>holo-[cytochrome c] = apo-[cytochrome c] + heme b</text>
        <dbReference type="Rhea" id="RHEA:22648"/>
        <dbReference type="Rhea" id="RHEA-COMP:10725"/>
        <dbReference type="Rhea" id="RHEA-COMP:10726"/>
        <dbReference type="ChEBI" id="CHEBI:29950"/>
        <dbReference type="ChEBI" id="CHEBI:60344"/>
        <dbReference type="ChEBI" id="CHEBI:83739"/>
        <dbReference type="EC" id="4.4.1.17"/>
    </reaction>
</comment>
<keyword evidence="13" id="KW-1185">Reference proteome</keyword>
<dbReference type="Proteomes" id="UP000790833">
    <property type="component" value="Unassembled WGS sequence"/>
</dbReference>
<keyword evidence="9 10" id="KW-0456">Lyase</keyword>
<comment type="subcellular location">
    <subcellularLocation>
        <location evidence="1 10">Mitochondrion inner membrane</location>
    </subcellularLocation>
</comment>
<reference evidence="12" key="1">
    <citation type="submission" date="2021-03" db="EMBL/GenBank/DDBJ databases">
        <authorList>
            <person name="Palmer J.M."/>
        </authorList>
    </citation>
    <scope>NUCLEOTIDE SEQUENCE</scope>
    <source>
        <strain evidence="12">ARV_011</strain>
    </source>
</reference>
<dbReference type="AlphaFoldDB" id="A0A9P8AJA0"/>
<evidence type="ECO:0000256" key="8">
    <source>
        <dbReference type="ARBA" id="ARBA00023136"/>
    </source>
</evidence>
<feature type="compositionally biased region" description="Low complexity" evidence="11">
    <location>
        <begin position="27"/>
        <end position="37"/>
    </location>
</feature>
<feature type="region of interest" description="Disordered" evidence="11">
    <location>
        <begin position="17"/>
        <end position="41"/>
    </location>
</feature>
<dbReference type="RefSeq" id="XP_043050785.1">
    <property type="nucleotide sequence ID" value="XM_043194461.1"/>
</dbReference>
<dbReference type="GO" id="GO:0046872">
    <property type="term" value="F:metal ion binding"/>
    <property type="evidence" value="ECO:0007669"/>
    <property type="project" value="UniProtKB-KW"/>
</dbReference>
<feature type="compositionally biased region" description="Polar residues" evidence="11">
    <location>
        <begin position="17"/>
        <end position="26"/>
    </location>
</feature>
<protein>
    <recommendedName>
        <fullName evidence="10">Holocytochrome c-type synthase</fullName>
        <ecNumber evidence="10">4.4.1.17</ecNumber>
    </recommendedName>
</protein>
<evidence type="ECO:0000256" key="7">
    <source>
        <dbReference type="ARBA" id="ARBA00023128"/>
    </source>
</evidence>
<keyword evidence="5 10" id="KW-0999">Mitochondrion inner membrane</keyword>
<dbReference type="EC" id="4.4.1.17" evidence="10"/>
<evidence type="ECO:0000256" key="9">
    <source>
        <dbReference type="ARBA" id="ARBA00023239"/>
    </source>
</evidence>
<evidence type="ECO:0000256" key="3">
    <source>
        <dbReference type="ARBA" id="ARBA00022617"/>
    </source>
</evidence>
<evidence type="ECO:0000256" key="6">
    <source>
        <dbReference type="ARBA" id="ARBA00023004"/>
    </source>
</evidence>
<keyword evidence="4 10" id="KW-0479">Metal-binding</keyword>
<keyword evidence="7 10" id="KW-0496">Mitochondrion</keyword>
<dbReference type="PANTHER" id="PTHR12743">
    <property type="entry name" value="CYTOCHROME C1 HEME LYASE"/>
    <property type="match status" value="1"/>
</dbReference>
<sequence>MDKSEALDAASLKNSASFFGNTKETPSSSSCPVRLSSTTACPVDHGKKQVTESATCPVNYGKGISAGNADEDLNPLNNMPMAISSEKAPGQRIALPTERTISTIPKGESNDMGTWEYPSPQQMLNAMLRKGKGNGIDEEAVVSMVEVHNFLNEGAWQQILEWEDKYTKDTKVEPRLLRFTGRPNDLSPKASMYYYLSKVFPQTFSSDLPFDRHDWTVLRSSGRNGDWKQVRYVIDYYSAPDDEETGMPAFLLVTRPALDSPTACWDRFSHWSYPLYKRAMGEFDDL</sequence>
<comment type="function">
    <text evidence="10">Lyase that catalyzes the covalent linking of the heme group to the cytochrome C apoprotein to produce the mature functional cytochrome.</text>
</comment>
<keyword evidence="8 10" id="KW-0472">Membrane</keyword>
<dbReference type="Pfam" id="PF01265">
    <property type="entry name" value="Cyto_heme_lyase"/>
    <property type="match status" value="1"/>
</dbReference>
<dbReference type="PANTHER" id="PTHR12743:SF3">
    <property type="entry name" value="HOLOCYTOCHROME-C SYNTHASE"/>
    <property type="match status" value="1"/>
</dbReference>
<keyword evidence="3 10" id="KW-0349">Heme</keyword>
<name>A0A9P8AJA0_9ASCO</name>
<comment type="caution">
    <text evidence="12">The sequence shown here is derived from an EMBL/GenBank/DDBJ whole genome shotgun (WGS) entry which is preliminary data.</text>
</comment>
<dbReference type="GeneID" id="66117138"/>
<evidence type="ECO:0000256" key="4">
    <source>
        <dbReference type="ARBA" id="ARBA00022723"/>
    </source>
</evidence>
<dbReference type="EMBL" id="JAHMUF010000004">
    <property type="protein sequence ID" value="KAG7195238.1"/>
    <property type="molecule type" value="Genomic_DNA"/>
</dbReference>
<proteinExistence type="inferred from homology"/>
<dbReference type="GO" id="GO:0005743">
    <property type="term" value="C:mitochondrial inner membrane"/>
    <property type="evidence" value="ECO:0007669"/>
    <property type="project" value="UniProtKB-SubCell"/>
</dbReference>
<dbReference type="InterPro" id="IPR000511">
    <property type="entry name" value="Holocyt_c/c1_synthase"/>
</dbReference>
<evidence type="ECO:0000256" key="11">
    <source>
        <dbReference type="SAM" id="MobiDB-lite"/>
    </source>
</evidence>
<comment type="similarity">
    <text evidence="2 10">Belongs to the cytochrome c-type heme lyase family.</text>
</comment>
<evidence type="ECO:0000256" key="2">
    <source>
        <dbReference type="ARBA" id="ARBA00007255"/>
    </source>
</evidence>
<evidence type="ECO:0000256" key="10">
    <source>
        <dbReference type="RuleBase" id="RU363130"/>
    </source>
</evidence>